<sequence>MSSHGERYLSALRNKPLEPISRLAPYCGLIISTIFVILFFTRYHLLERCLIPRLYGRVYTDLSDLNRRGFINHHIAGATKAIILVLAIYPFVAVVSGRAAFRTPFAPGSRTTLGDMLIIAAQMLIAMYIFELIYRVRVSPVAMLHHIGTVLIGQAVIALSLGSSRKPHPNLEFVLCVMWGAFDIVFEMFPHVAIILYRIYPNDHRFLSRVFLFSCITTAVGTTCETIVIMFFLGCLWNKWLLAFKIAAPLLHCAFSAAQIHGSTVFWTMYKRQERLLNGEGARDAERGEMTERTEPKDDYGSPPNSSPSARPA</sequence>
<name>A0ACB8UZT9_9EURO</name>
<accession>A0ACB8UZT9</accession>
<organism evidence="1">
    <name type="scientific">Ophidiomyces ophidiicola</name>
    <dbReference type="NCBI Taxonomy" id="1387563"/>
    <lineage>
        <taxon>Eukaryota</taxon>
        <taxon>Fungi</taxon>
        <taxon>Dikarya</taxon>
        <taxon>Ascomycota</taxon>
        <taxon>Pezizomycotina</taxon>
        <taxon>Eurotiomycetes</taxon>
        <taxon>Eurotiomycetidae</taxon>
        <taxon>Onygenales</taxon>
        <taxon>Onygenaceae</taxon>
        <taxon>Ophidiomyces</taxon>
    </lineage>
</organism>
<comment type="caution">
    <text evidence="1">The sequence shown here is derived from an EMBL/GenBank/DDBJ whole genome shotgun (WGS) entry which is preliminary data.</text>
</comment>
<evidence type="ECO:0000313" key="1">
    <source>
        <dbReference type="EMBL" id="KAI2388708.1"/>
    </source>
</evidence>
<proteinExistence type="predicted"/>
<dbReference type="EMBL" id="JALBCA010000029">
    <property type="protein sequence ID" value="KAI2388708.1"/>
    <property type="molecule type" value="Genomic_DNA"/>
</dbReference>
<protein>
    <submittedName>
        <fullName evidence="1">Uncharacterized protein</fullName>
    </submittedName>
</protein>
<gene>
    <name evidence="1" type="ORF">LOY88_002477</name>
</gene>
<reference evidence="1" key="1">
    <citation type="journal article" date="2022" name="bioRxiv">
        <title>Population genetic analysis of Ophidiomyces ophidiicola, the causative agent of snake fungal disease, indicates recent introductions to the USA.</title>
        <authorList>
            <person name="Ladner J.T."/>
            <person name="Palmer J.M."/>
            <person name="Ettinger C.L."/>
            <person name="Stajich J.E."/>
            <person name="Farrell T.M."/>
            <person name="Glorioso B.M."/>
            <person name="Lawson B."/>
            <person name="Price S.J."/>
            <person name="Stengle A.G."/>
            <person name="Grear D.A."/>
            <person name="Lorch J.M."/>
        </authorList>
    </citation>
    <scope>NUCLEOTIDE SEQUENCE</scope>
    <source>
        <strain evidence="1">NWHC 24266-5</strain>
    </source>
</reference>